<dbReference type="EMBL" id="HBUF01118623">
    <property type="protein sequence ID" value="CAG6641656.1"/>
    <property type="molecule type" value="Transcribed_RNA"/>
</dbReference>
<accession>A0A8D8R0Y4</accession>
<reference evidence="1" key="1">
    <citation type="submission" date="2021-05" db="EMBL/GenBank/DDBJ databases">
        <authorList>
            <person name="Alioto T."/>
            <person name="Alioto T."/>
            <person name="Gomez Garrido J."/>
        </authorList>
    </citation>
    <scope>NUCLEOTIDE SEQUENCE</scope>
</reference>
<protein>
    <submittedName>
        <fullName evidence="1">Uncharacterized protein</fullName>
    </submittedName>
</protein>
<evidence type="ECO:0000313" key="1">
    <source>
        <dbReference type="EMBL" id="CAG6641656.1"/>
    </source>
</evidence>
<proteinExistence type="predicted"/>
<dbReference type="AlphaFoldDB" id="A0A8D8R0Y4"/>
<sequence>MWSHRGGQNTTLTFHKRSITIFPWPQQMWSHRGGGQNTTLNFHVVNRFFFDSDMTGICVRVLFVAMEIFLGVEFDDFITEHFLDFVLSLDCDRRGEIPELRYYTFGKCSIALL</sequence>
<organism evidence="1">
    <name type="scientific">Cacopsylla melanoneura</name>
    <dbReference type="NCBI Taxonomy" id="428564"/>
    <lineage>
        <taxon>Eukaryota</taxon>
        <taxon>Metazoa</taxon>
        <taxon>Ecdysozoa</taxon>
        <taxon>Arthropoda</taxon>
        <taxon>Hexapoda</taxon>
        <taxon>Insecta</taxon>
        <taxon>Pterygota</taxon>
        <taxon>Neoptera</taxon>
        <taxon>Paraneoptera</taxon>
        <taxon>Hemiptera</taxon>
        <taxon>Sternorrhyncha</taxon>
        <taxon>Psylloidea</taxon>
        <taxon>Psyllidae</taxon>
        <taxon>Psyllinae</taxon>
        <taxon>Cacopsylla</taxon>
    </lineage>
</organism>
<name>A0A8D8R0Y4_9HEMI</name>